<dbReference type="AlphaFoldDB" id="A0A1A3U931"/>
<dbReference type="RefSeq" id="WP_065022775.1">
    <property type="nucleotide sequence ID" value="NZ_LZMF01000005.1"/>
</dbReference>
<protein>
    <submittedName>
        <fullName evidence="1">Uncharacterized protein</fullName>
    </submittedName>
</protein>
<organism evidence="1 2">
    <name type="scientific">Mycolicibacter sinensis (strain JDM601)</name>
    <name type="common">Mycobacterium sinense</name>
    <dbReference type="NCBI Taxonomy" id="875328"/>
    <lineage>
        <taxon>Bacteria</taxon>
        <taxon>Bacillati</taxon>
        <taxon>Actinomycetota</taxon>
        <taxon>Actinomycetes</taxon>
        <taxon>Mycobacteriales</taxon>
        <taxon>Mycobacteriaceae</taxon>
        <taxon>Mycolicibacter</taxon>
    </lineage>
</organism>
<sequence>MGQIGKLDTYTAAVAGAQTAEEACERLSAADCPAAVQDGSVVIDDGEAKASPFEGVNQIGDAFFLWCLHDRGGELARCVARGPQGSCPPRH</sequence>
<evidence type="ECO:0000313" key="2">
    <source>
        <dbReference type="Proteomes" id="UP000093759"/>
    </source>
</evidence>
<proteinExistence type="predicted"/>
<name>A0A1A3U931_MYCSD</name>
<comment type="caution">
    <text evidence="1">The sequence shown here is derived from an EMBL/GenBank/DDBJ whole genome shotgun (WGS) entry which is preliminary data.</text>
</comment>
<gene>
    <name evidence="1" type="ORF">A5648_14800</name>
</gene>
<dbReference type="EMBL" id="LZMF01000005">
    <property type="protein sequence ID" value="OBK91344.1"/>
    <property type="molecule type" value="Genomic_DNA"/>
</dbReference>
<evidence type="ECO:0000313" key="1">
    <source>
        <dbReference type="EMBL" id="OBK91344.1"/>
    </source>
</evidence>
<dbReference type="Proteomes" id="UP000093759">
    <property type="component" value="Unassembled WGS sequence"/>
</dbReference>
<reference evidence="2" key="1">
    <citation type="submission" date="2016-06" db="EMBL/GenBank/DDBJ databases">
        <authorList>
            <person name="Sutton G."/>
            <person name="Brinkac L."/>
            <person name="Sanka R."/>
            <person name="Adams M."/>
            <person name="Lau E."/>
            <person name="Garcia-Basteiro A."/>
            <person name="Lopez-Varela E."/>
            <person name="Palencia S."/>
        </authorList>
    </citation>
    <scope>NUCLEOTIDE SEQUENCE [LARGE SCALE GENOMIC DNA]</scope>
    <source>
        <strain evidence="2">1274684.2</strain>
    </source>
</reference>
<accession>A0A1A3U931</accession>